<dbReference type="InterPro" id="IPR036890">
    <property type="entry name" value="HATPase_C_sf"/>
</dbReference>
<comment type="caution">
    <text evidence="3">The sequence shown here is derived from an EMBL/GenBank/DDBJ whole genome shotgun (WGS) entry which is preliminary data.</text>
</comment>
<keyword evidence="1" id="KW-1133">Transmembrane helix</keyword>
<feature type="transmembrane region" description="Helical" evidence="1">
    <location>
        <begin position="73"/>
        <end position="94"/>
    </location>
</feature>
<dbReference type="PANTHER" id="PTHR34220:SF7">
    <property type="entry name" value="SENSOR HISTIDINE KINASE YPDA"/>
    <property type="match status" value="1"/>
</dbReference>
<evidence type="ECO:0000313" key="4">
    <source>
        <dbReference type="Proteomes" id="UP000294535"/>
    </source>
</evidence>
<evidence type="ECO:0000256" key="1">
    <source>
        <dbReference type="SAM" id="Phobius"/>
    </source>
</evidence>
<dbReference type="RefSeq" id="WP_243739675.1">
    <property type="nucleotide sequence ID" value="NZ_SNYF01000007.1"/>
</dbReference>
<dbReference type="Proteomes" id="UP000294535">
    <property type="component" value="Unassembled WGS sequence"/>
</dbReference>
<accession>A0A4R6T3K4</accession>
<dbReference type="Pfam" id="PF06580">
    <property type="entry name" value="His_kinase"/>
    <property type="match status" value="1"/>
</dbReference>
<dbReference type="GO" id="GO:0016020">
    <property type="term" value="C:membrane"/>
    <property type="evidence" value="ECO:0007669"/>
    <property type="project" value="InterPro"/>
</dbReference>
<dbReference type="PANTHER" id="PTHR34220">
    <property type="entry name" value="SENSOR HISTIDINE KINASE YPDA"/>
    <property type="match status" value="1"/>
</dbReference>
<dbReference type="Gene3D" id="3.30.565.10">
    <property type="entry name" value="Histidine kinase-like ATPase, C-terminal domain"/>
    <property type="match status" value="1"/>
</dbReference>
<dbReference type="SUPFAM" id="SSF55874">
    <property type="entry name" value="ATPase domain of HSP90 chaperone/DNA topoisomerase II/histidine kinase"/>
    <property type="match status" value="1"/>
</dbReference>
<keyword evidence="3" id="KW-0808">Transferase</keyword>
<feature type="transmembrane region" description="Helical" evidence="1">
    <location>
        <begin position="12"/>
        <end position="34"/>
    </location>
</feature>
<sequence>MLFNAFSNPNLGKWIIPGTGILWFSGCFFLFRFYGLEVEEAFTDAFFFALLFALGIWVLDMVFSLFSPKGRNLWLIFLVPVTLSFLSVFAHRFFMTWWMEDQEEYLEFLHHTTYVRLAFLALSEQMIAFLALVVSKLERQEELNKREAQMLQLSKDAELAQLRQQLQPHFLFNSLNSINALVIKQPQKAREMVLLLSDFLRGTIRKDTKSWISLEEEMNYLKMYLEIERVRFGHRLDVEFSIDERTEKLKIPQLLIQPLVENAIKHGLYGVTGEVKIKIECEKEGNYLLLKVENPFDAQSSSQEGTGFGLNSVERRLYLLFGRKDLLATSSEENVFQVQLKIPQYQ</sequence>
<name>A0A4R6T3K4_9BACT</name>
<dbReference type="InterPro" id="IPR010559">
    <property type="entry name" value="Sig_transdc_His_kin_internal"/>
</dbReference>
<organism evidence="3 4">
    <name type="scientific">Algoriphagus boseongensis</name>
    <dbReference type="NCBI Taxonomy" id="1442587"/>
    <lineage>
        <taxon>Bacteria</taxon>
        <taxon>Pseudomonadati</taxon>
        <taxon>Bacteroidota</taxon>
        <taxon>Cytophagia</taxon>
        <taxon>Cytophagales</taxon>
        <taxon>Cyclobacteriaceae</taxon>
        <taxon>Algoriphagus</taxon>
    </lineage>
</organism>
<gene>
    <name evidence="3" type="ORF">DFQ04_2429</name>
</gene>
<dbReference type="InterPro" id="IPR050640">
    <property type="entry name" value="Bact_2-comp_sensor_kinase"/>
</dbReference>
<dbReference type="GO" id="GO:0000155">
    <property type="term" value="F:phosphorelay sensor kinase activity"/>
    <property type="evidence" value="ECO:0007669"/>
    <property type="project" value="InterPro"/>
</dbReference>
<reference evidence="3 4" key="1">
    <citation type="submission" date="2019-03" db="EMBL/GenBank/DDBJ databases">
        <title>Genomic Encyclopedia of Type Strains, Phase III (KMG-III): the genomes of soil and plant-associated and newly described type strains.</title>
        <authorList>
            <person name="Whitman W."/>
        </authorList>
    </citation>
    <scope>NUCLEOTIDE SEQUENCE [LARGE SCALE GENOMIC DNA]</scope>
    <source>
        <strain evidence="3 4">CECT 8446</strain>
    </source>
</reference>
<keyword evidence="4" id="KW-1185">Reference proteome</keyword>
<feature type="transmembrane region" description="Helical" evidence="1">
    <location>
        <begin position="46"/>
        <end position="66"/>
    </location>
</feature>
<proteinExistence type="predicted"/>
<keyword evidence="1" id="KW-0812">Transmembrane</keyword>
<feature type="domain" description="Signal transduction histidine kinase internal region" evidence="2">
    <location>
        <begin position="157"/>
        <end position="236"/>
    </location>
</feature>
<keyword evidence="1" id="KW-0472">Membrane</keyword>
<protein>
    <submittedName>
        <fullName evidence="3">Histidine kinase</fullName>
    </submittedName>
</protein>
<dbReference type="AlphaFoldDB" id="A0A4R6T3K4"/>
<evidence type="ECO:0000259" key="2">
    <source>
        <dbReference type="Pfam" id="PF06580"/>
    </source>
</evidence>
<feature type="transmembrane region" description="Helical" evidence="1">
    <location>
        <begin position="114"/>
        <end position="135"/>
    </location>
</feature>
<keyword evidence="3" id="KW-0418">Kinase</keyword>
<evidence type="ECO:0000313" key="3">
    <source>
        <dbReference type="EMBL" id="TDQ16312.1"/>
    </source>
</evidence>
<dbReference type="EMBL" id="SNYF01000007">
    <property type="protein sequence ID" value="TDQ16312.1"/>
    <property type="molecule type" value="Genomic_DNA"/>
</dbReference>